<dbReference type="SMART" id="SM00866">
    <property type="entry name" value="UTRA"/>
    <property type="match status" value="1"/>
</dbReference>
<dbReference type="Pfam" id="PF00392">
    <property type="entry name" value="GntR"/>
    <property type="match status" value="1"/>
</dbReference>
<dbReference type="Gene3D" id="3.40.1410.10">
    <property type="entry name" value="Chorismate lyase-like"/>
    <property type="match status" value="1"/>
</dbReference>
<dbReference type="PRINTS" id="PR00035">
    <property type="entry name" value="HTHGNTR"/>
</dbReference>
<dbReference type="PANTHER" id="PTHR44846:SF17">
    <property type="entry name" value="GNTR-FAMILY TRANSCRIPTIONAL REGULATOR"/>
    <property type="match status" value="1"/>
</dbReference>
<dbReference type="Gene3D" id="1.10.10.10">
    <property type="entry name" value="Winged helix-like DNA-binding domain superfamily/Winged helix DNA-binding domain"/>
    <property type="match status" value="1"/>
</dbReference>
<dbReference type="GO" id="GO:0003700">
    <property type="term" value="F:DNA-binding transcription factor activity"/>
    <property type="evidence" value="ECO:0007669"/>
    <property type="project" value="InterPro"/>
</dbReference>
<dbReference type="GO" id="GO:0003677">
    <property type="term" value="F:DNA binding"/>
    <property type="evidence" value="ECO:0007669"/>
    <property type="project" value="UniProtKB-KW"/>
</dbReference>
<comment type="caution">
    <text evidence="5">The sequence shown here is derived from an EMBL/GenBank/DDBJ whole genome shotgun (WGS) entry which is preliminary data.</text>
</comment>
<name>A0A4R8L9S3_9BURK</name>
<evidence type="ECO:0000256" key="2">
    <source>
        <dbReference type="ARBA" id="ARBA00023125"/>
    </source>
</evidence>
<dbReference type="InterPro" id="IPR036388">
    <property type="entry name" value="WH-like_DNA-bd_sf"/>
</dbReference>
<dbReference type="AlphaFoldDB" id="A0A4R8L9S3"/>
<feature type="domain" description="HTH gntR-type" evidence="4">
    <location>
        <begin position="20"/>
        <end position="88"/>
    </location>
</feature>
<dbReference type="GO" id="GO:0045892">
    <property type="term" value="P:negative regulation of DNA-templated transcription"/>
    <property type="evidence" value="ECO:0007669"/>
    <property type="project" value="TreeGrafter"/>
</dbReference>
<dbReference type="EMBL" id="SORE01000029">
    <property type="protein sequence ID" value="TDY38928.1"/>
    <property type="molecule type" value="Genomic_DNA"/>
</dbReference>
<keyword evidence="1" id="KW-0805">Transcription regulation</keyword>
<keyword evidence="6" id="KW-1185">Reference proteome</keyword>
<accession>A0A4R8L9S3</accession>
<dbReference type="Pfam" id="PF07702">
    <property type="entry name" value="UTRA"/>
    <property type="match status" value="1"/>
</dbReference>
<dbReference type="SUPFAM" id="SSF46785">
    <property type="entry name" value="Winged helix' DNA-binding domain"/>
    <property type="match status" value="1"/>
</dbReference>
<gene>
    <name evidence="5" type="ORF">BX592_12944</name>
</gene>
<evidence type="ECO:0000256" key="1">
    <source>
        <dbReference type="ARBA" id="ARBA00023015"/>
    </source>
</evidence>
<evidence type="ECO:0000259" key="4">
    <source>
        <dbReference type="PROSITE" id="PS50949"/>
    </source>
</evidence>
<reference evidence="5 6" key="1">
    <citation type="submission" date="2019-03" db="EMBL/GenBank/DDBJ databases">
        <title>Genomic Encyclopedia of Type Strains, Phase III (KMG-III): the genomes of soil and plant-associated and newly described type strains.</title>
        <authorList>
            <person name="Whitman W."/>
        </authorList>
    </citation>
    <scope>NUCLEOTIDE SEQUENCE [LARGE SCALE GENOMIC DNA]</scope>
    <source>
        <strain evidence="5 6">LMG 29544</strain>
    </source>
</reference>
<keyword evidence="2" id="KW-0238">DNA-binding</keyword>
<keyword evidence="3" id="KW-0804">Transcription</keyword>
<dbReference type="InterPro" id="IPR028978">
    <property type="entry name" value="Chorismate_lyase_/UTRA_dom_sf"/>
</dbReference>
<dbReference type="PROSITE" id="PS50949">
    <property type="entry name" value="HTH_GNTR"/>
    <property type="match status" value="1"/>
</dbReference>
<dbReference type="Proteomes" id="UP000295509">
    <property type="component" value="Unassembled WGS sequence"/>
</dbReference>
<sequence length="252" mass="28055">MYIRSVSRLHDPSMRLSVEHSMSEKIQESLMTMIRERSLKPGDQIPTEMELCDLLGVGRSSLREAVAQMISHGLLSRVQGRGTFIRQISLKLQGGLDDLMSVTDMIRSVGAVPSTCRIQIEHINASESLAGKLRLNVGDECVRIERVRCADDAIAAYCIDTVPKAVFDAAGGDLGESLFAMFARTGRRLSHTHTSIQPTILTPRDLPELGDGFGLFLLLDEVDFDQSGEPLCYSNDYYNTSIFKFDLVRKKR</sequence>
<dbReference type="PANTHER" id="PTHR44846">
    <property type="entry name" value="MANNOSYL-D-GLYCERATE TRANSPORT/METABOLISM SYSTEM REPRESSOR MNGR-RELATED"/>
    <property type="match status" value="1"/>
</dbReference>
<dbReference type="InterPro" id="IPR036390">
    <property type="entry name" value="WH_DNA-bd_sf"/>
</dbReference>
<evidence type="ECO:0000313" key="5">
    <source>
        <dbReference type="EMBL" id="TDY38928.1"/>
    </source>
</evidence>
<dbReference type="InterPro" id="IPR000524">
    <property type="entry name" value="Tscrpt_reg_HTH_GntR"/>
</dbReference>
<dbReference type="InterPro" id="IPR011663">
    <property type="entry name" value="UTRA"/>
</dbReference>
<dbReference type="SUPFAM" id="SSF64288">
    <property type="entry name" value="Chorismate lyase-like"/>
    <property type="match status" value="1"/>
</dbReference>
<proteinExistence type="predicted"/>
<dbReference type="InterPro" id="IPR050679">
    <property type="entry name" value="Bact_HTH_transcr_reg"/>
</dbReference>
<evidence type="ECO:0000313" key="6">
    <source>
        <dbReference type="Proteomes" id="UP000295509"/>
    </source>
</evidence>
<organism evidence="5 6">
    <name type="scientific">Paraburkholderia rhizosphaerae</name>
    <dbReference type="NCBI Taxonomy" id="480658"/>
    <lineage>
        <taxon>Bacteria</taxon>
        <taxon>Pseudomonadati</taxon>
        <taxon>Pseudomonadota</taxon>
        <taxon>Betaproteobacteria</taxon>
        <taxon>Burkholderiales</taxon>
        <taxon>Burkholderiaceae</taxon>
        <taxon>Paraburkholderia</taxon>
    </lineage>
</organism>
<protein>
    <submittedName>
        <fullName evidence="5">GntR family transcriptional regulator</fullName>
    </submittedName>
</protein>
<dbReference type="SMART" id="SM00345">
    <property type="entry name" value="HTH_GNTR"/>
    <property type="match status" value="1"/>
</dbReference>
<evidence type="ECO:0000256" key="3">
    <source>
        <dbReference type="ARBA" id="ARBA00023163"/>
    </source>
</evidence>
<dbReference type="CDD" id="cd07377">
    <property type="entry name" value="WHTH_GntR"/>
    <property type="match status" value="1"/>
</dbReference>